<proteinExistence type="predicted"/>
<dbReference type="Proteomes" id="UP000220251">
    <property type="component" value="Unassembled WGS sequence"/>
</dbReference>
<gene>
    <name evidence="2" type="ORF">ELAC_1751</name>
</gene>
<feature type="chain" id="PRO_5005218557" evidence="1">
    <location>
        <begin position="24"/>
        <end position="279"/>
    </location>
</feature>
<keyword evidence="1" id="KW-0732">Signal</keyword>
<name>A0A0H5DS43_9BACT</name>
<protein>
    <submittedName>
        <fullName evidence="2">Putative secreted protein</fullName>
    </submittedName>
</protein>
<evidence type="ECO:0000256" key="1">
    <source>
        <dbReference type="SAM" id="SignalP"/>
    </source>
</evidence>
<dbReference type="AlphaFoldDB" id="A0A0H5DS43"/>
<dbReference type="RefSeq" id="WP_098038932.1">
    <property type="nucleotide sequence ID" value="NZ_CWGJ01000025.1"/>
</dbReference>
<feature type="signal peptide" evidence="1">
    <location>
        <begin position="1"/>
        <end position="23"/>
    </location>
</feature>
<reference evidence="3" key="1">
    <citation type="submission" date="2015-06" db="EMBL/GenBank/DDBJ databases">
        <authorList>
            <person name="Bertelli C."/>
        </authorList>
    </citation>
    <scope>NUCLEOTIDE SEQUENCE [LARGE SCALE GENOMIC DNA]</scope>
    <source>
        <strain evidence="3">CRIB-30</strain>
    </source>
</reference>
<organism evidence="2 3">
    <name type="scientific">Estrella lausannensis</name>
    <dbReference type="NCBI Taxonomy" id="483423"/>
    <lineage>
        <taxon>Bacteria</taxon>
        <taxon>Pseudomonadati</taxon>
        <taxon>Chlamydiota</taxon>
        <taxon>Chlamydiia</taxon>
        <taxon>Parachlamydiales</taxon>
        <taxon>Candidatus Criblamydiaceae</taxon>
        <taxon>Estrella</taxon>
    </lineage>
</organism>
<evidence type="ECO:0000313" key="3">
    <source>
        <dbReference type="Proteomes" id="UP000220251"/>
    </source>
</evidence>
<evidence type="ECO:0000313" key="2">
    <source>
        <dbReference type="EMBL" id="CRX39078.1"/>
    </source>
</evidence>
<accession>A0A0H5DS43</accession>
<dbReference type="EMBL" id="CWGJ01000025">
    <property type="protein sequence ID" value="CRX39078.1"/>
    <property type="molecule type" value="Genomic_DNA"/>
</dbReference>
<sequence>MSLNAFILMILLPFTLKAFSLQAEEKSPKYLAKTPISRPAEEEISNPKGELFPETETAGYLLDDPVMKFTLERLFNDSSATLTPEYIQSLGFTFLNQMGLHVLVAKHPGMHGYVFKFFQYNVFPGIDWRYWIQRVEGAKLIKEGIRQFGYEKLFKVPRKWLFKTPCLQVIEGRTYPSFILIAEDMRLVPFEENQKLWRKKTTEATLIALHKMIKTYGLRDCARITNVPWCKDGKIAFVDTETFHSTSLNYHPLVEFLSRKNKIRWEHIVHAGGDPMSPP</sequence>
<keyword evidence="3" id="KW-1185">Reference proteome</keyword>